<evidence type="ECO:0000313" key="1">
    <source>
        <dbReference type="EMBL" id="KZS11512.1"/>
    </source>
</evidence>
<dbReference type="EMBL" id="LRGB01001581">
    <property type="protein sequence ID" value="KZS11512.1"/>
    <property type="molecule type" value="Genomic_DNA"/>
</dbReference>
<proteinExistence type="predicted"/>
<protein>
    <submittedName>
        <fullName evidence="1">Uncharacterized protein</fullName>
    </submittedName>
</protein>
<name>A0A164UMZ2_9CRUS</name>
<comment type="caution">
    <text evidence="1">The sequence shown here is derived from an EMBL/GenBank/DDBJ whole genome shotgun (WGS) entry which is preliminary data.</text>
</comment>
<reference evidence="1 2" key="1">
    <citation type="submission" date="2016-03" db="EMBL/GenBank/DDBJ databases">
        <title>EvidentialGene: Evidence-directed Construction of Genes on Genomes.</title>
        <authorList>
            <person name="Gilbert D.G."/>
            <person name="Choi J.-H."/>
            <person name="Mockaitis K."/>
            <person name="Colbourne J."/>
            <person name="Pfrender M."/>
        </authorList>
    </citation>
    <scope>NUCLEOTIDE SEQUENCE [LARGE SCALE GENOMIC DNA]</scope>
    <source>
        <strain evidence="1 2">Xinb3</strain>
        <tissue evidence="1">Complete organism</tissue>
    </source>
</reference>
<gene>
    <name evidence="1" type="ORF">APZ42_024332</name>
</gene>
<keyword evidence="2" id="KW-1185">Reference proteome</keyword>
<dbReference type="AlphaFoldDB" id="A0A164UMZ2"/>
<dbReference type="OrthoDB" id="6350595at2759"/>
<sequence length="150" mass="16799">MATTLTTTCLSLYFLIVYVCPFVTAASVNGIWDKSGGYKTSRGTLNNPVLIYISTPDNHLGDTNDLFNQIDYQSLLAEAAISELPLPQTTVPPPLELNPTHINFLVRFFRSFSAIPAIFRPRRLRCHISPTVALFDDLNCFMSSKKRIKT</sequence>
<evidence type="ECO:0000313" key="2">
    <source>
        <dbReference type="Proteomes" id="UP000076858"/>
    </source>
</evidence>
<organism evidence="1 2">
    <name type="scientific">Daphnia magna</name>
    <dbReference type="NCBI Taxonomy" id="35525"/>
    <lineage>
        <taxon>Eukaryota</taxon>
        <taxon>Metazoa</taxon>
        <taxon>Ecdysozoa</taxon>
        <taxon>Arthropoda</taxon>
        <taxon>Crustacea</taxon>
        <taxon>Branchiopoda</taxon>
        <taxon>Diplostraca</taxon>
        <taxon>Cladocera</taxon>
        <taxon>Anomopoda</taxon>
        <taxon>Daphniidae</taxon>
        <taxon>Daphnia</taxon>
    </lineage>
</organism>
<accession>A0A164UMZ2</accession>
<dbReference type="Proteomes" id="UP000076858">
    <property type="component" value="Unassembled WGS sequence"/>
</dbReference>